<sequence length="46" mass="4904">MGADQVGTVVSALSRDRRDSTEMPCPNRAVPGPRAAPRLLAERAAR</sequence>
<keyword evidence="3" id="KW-1185">Reference proteome</keyword>
<organism evidence="2 3">
    <name type="scientific">Streptomyces litchfieldiae</name>
    <dbReference type="NCBI Taxonomy" id="3075543"/>
    <lineage>
        <taxon>Bacteria</taxon>
        <taxon>Bacillati</taxon>
        <taxon>Actinomycetota</taxon>
        <taxon>Actinomycetes</taxon>
        <taxon>Kitasatosporales</taxon>
        <taxon>Streptomycetaceae</taxon>
        <taxon>Streptomyces</taxon>
    </lineage>
</organism>
<protein>
    <submittedName>
        <fullName evidence="2">Uncharacterized protein</fullName>
    </submittedName>
</protein>
<evidence type="ECO:0000256" key="1">
    <source>
        <dbReference type="SAM" id="MobiDB-lite"/>
    </source>
</evidence>
<feature type="region of interest" description="Disordered" evidence="1">
    <location>
        <begin position="1"/>
        <end position="46"/>
    </location>
</feature>
<dbReference type="RefSeq" id="WP_311702721.1">
    <property type="nucleotide sequence ID" value="NZ_JAVREL010000001.1"/>
</dbReference>
<dbReference type="EMBL" id="JAVREL010000001">
    <property type="protein sequence ID" value="MDT0341599.1"/>
    <property type="molecule type" value="Genomic_DNA"/>
</dbReference>
<comment type="caution">
    <text evidence="2">The sequence shown here is derived from an EMBL/GenBank/DDBJ whole genome shotgun (WGS) entry which is preliminary data.</text>
</comment>
<proteinExistence type="predicted"/>
<accession>A0ABU2MJ42</accession>
<gene>
    <name evidence="2" type="ORF">RM590_02920</name>
</gene>
<dbReference type="Proteomes" id="UP001183246">
    <property type="component" value="Unassembled WGS sequence"/>
</dbReference>
<name>A0ABU2MJ42_9ACTN</name>
<evidence type="ECO:0000313" key="3">
    <source>
        <dbReference type="Proteomes" id="UP001183246"/>
    </source>
</evidence>
<feature type="compositionally biased region" description="Low complexity" evidence="1">
    <location>
        <begin position="26"/>
        <end position="39"/>
    </location>
</feature>
<reference evidence="3" key="1">
    <citation type="submission" date="2023-07" db="EMBL/GenBank/DDBJ databases">
        <title>30 novel species of actinomycetes from the DSMZ collection.</title>
        <authorList>
            <person name="Nouioui I."/>
        </authorList>
    </citation>
    <scope>NUCLEOTIDE SEQUENCE [LARGE SCALE GENOMIC DNA]</scope>
    <source>
        <strain evidence="3">DSM 44938</strain>
    </source>
</reference>
<evidence type="ECO:0000313" key="2">
    <source>
        <dbReference type="EMBL" id="MDT0341599.1"/>
    </source>
</evidence>